<dbReference type="AlphaFoldDB" id="A0A6A4HKK6"/>
<dbReference type="SUPFAM" id="SSF53474">
    <property type="entry name" value="alpha/beta-Hydrolases"/>
    <property type="match status" value="1"/>
</dbReference>
<evidence type="ECO:0000313" key="1">
    <source>
        <dbReference type="EMBL" id="KAE9398636.1"/>
    </source>
</evidence>
<dbReference type="EMBL" id="ML769480">
    <property type="protein sequence ID" value="KAE9398636.1"/>
    <property type="molecule type" value="Genomic_DNA"/>
</dbReference>
<dbReference type="Gene3D" id="3.40.50.1820">
    <property type="entry name" value="alpha/beta hydrolase"/>
    <property type="match status" value="1"/>
</dbReference>
<name>A0A6A4HKK6_9AGAR</name>
<proteinExistence type="predicted"/>
<accession>A0A6A4HKK6</accession>
<sequence>MAALSMAMTDYWISFATSLDPSDGKGASRKRKPCYNESRLYLSALITSLNITIPGPHTTNDYRKEQIDFINSLPLTFHH</sequence>
<dbReference type="InterPro" id="IPR029058">
    <property type="entry name" value="AB_hydrolase_fold"/>
</dbReference>
<reference evidence="1" key="1">
    <citation type="journal article" date="2019" name="Environ. Microbiol.">
        <title>Fungal ecological strategies reflected in gene transcription - a case study of two litter decomposers.</title>
        <authorList>
            <person name="Barbi F."/>
            <person name="Kohler A."/>
            <person name="Barry K."/>
            <person name="Baskaran P."/>
            <person name="Daum C."/>
            <person name="Fauchery L."/>
            <person name="Ihrmark K."/>
            <person name="Kuo A."/>
            <person name="LaButti K."/>
            <person name="Lipzen A."/>
            <person name="Morin E."/>
            <person name="Grigoriev I.V."/>
            <person name="Henrissat B."/>
            <person name="Lindahl B."/>
            <person name="Martin F."/>
        </authorList>
    </citation>
    <scope>NUCLEOTIDE SEQUENCE</scope>
    <source>
        <strain evidence="1">JB14</strain>
    </source>
</reference>
<protein>
    <submittedName>
        <fullName evidence="1">Uncharacterized protein</fullName>
    </submittedName>
</protein>
<keyword evidence="2" id="KW-1185">Reference proteome</keyword>
<evidence type="ECO:0000313" key="2">
    <source>
        <dbReference type="Proteomes" id="UP000799118"/>
    </source>
</evidence>
<organism evidence="1 2">
    <name type="scientific">Gymnopus androsaceus JB14</name>
    <dbReference type="NCBI Taxonomy" id="1447944"/>
    <lineage>
        <taxon>Eukaryota</taxon>
        <taxon>Fungi</taxon>
        <taxon>Dikarya</taxon>
        <taxon>Basidiomycota</taxon>
        <taxon>Agaricomycotina</taxon>
        <taxon>Agaricomycetes</taxon>
        <taxon>Agaricomycetidae</taxon>
        <taxon>Agaricales</taxon>
        <taxon>Marasmiineae</taxon>
        <taxon>Omphalotaceae</taxon>
        <taxon>Gymnopus</taxon>
    </lineage>
</organism>
<dbReference type="OrthoDB" id="408631at2759"/>
<gene>
    <name evidence="1" type="ORF">BT96DRAFT_1105945</name>
</gene>
<dbReference type="Proteomes" id="UP000799118">
    <property type="component" value="Unassembled WGS sequence"/>
</dbReference>